<accession>A0ABQ3RMF2</accession>
<dbReference type="EMBL" id="BNEA01000015">
    <property type="protein sequence ID" value="GHI56994.1"/>
    <property type="molecule type" value="Genomic_DNA"/>
</dbReference>
<dbReference type="Proteomes" id="UP000646738">
    <property type="component" value="Unassembled WGS sequence"/>
</dbReference>
<proteinExistence type="predicted"/>
<dbReference type="RefSeq" id="WP_189992494.1">
    <property type="nucleotide sequence ID" value="NZ_BNCB01000004.1"/>
</dbReference>
<sequence>MEHPPRTVRARAHLEKAIMAAGAIVDVLIDPAGGFLAVQCIGVEAAEELALTIEAGVQARVVRG</sequence>
<evidence type="ECO:0000313" key="2">
    <source>
        <dbReference type="Proteomes" id="UP000646738"/>
    </source>
</evidence>
<organism evidence="1 2">
    <name type="scientific">Streptomyces rubradiris</name>
    <name type="common">Streptomyces achromogenes subsp. rubradiris</name>
    <dbReference type="NCBI Taxonomy" id="285531"/>
    <lineage>
        <taxon>Bacteria</taxon>
        <taxon>Bacillati</taxon>
        <taxon>Actinomycetota</taxon>
        <taxon>Actinomycetes</taxon>
        <taxon>Kitasatosporales</taxon>
        <taxon>Streptomycetaceae</taxon>
        <taxon>Streptomyces</taxon>
    </lineage>
</organism>
<name>A0ABQ3RMF2_STRRR</name>
<comment type="caution">
    <text evidence="1">The sequence shown here is derived from an EMBL/GenBank/DDBJ whole genome shotgun (WGS) entry which is preliminary data.</text>
</comment>
<keyword evidence="2" id="KW-1185">Reference proteome</keyword>
<protein>
    <submittedName>
        <fullName evidence="1">Uncharacterized protein</fullName>
    </submittedName>
</protein>
<gene>
    <name evidence="1" type="ORF">Srubr_68400</name>
</gene>
<evidence type="ECO:0000313" key="1">
    <source>
        <dbReference type="EMBL" id="GHI56994.1"/>
    </source>
</evidence>
<reference evidence="2" key="1">
    <citation type="submission" date="2023-07" db="EMBL/GenBank/DDBJ databases">
        <title>Whole genome shotgun sequence of Streptomyces achromogenes subsp. rubradiris NBRC 14000.</title>
        <authorList>
            <person name="Komaki H."/>
            <person name="Tamura T."/>
        </authorList>
    </citation>
    <scope>NUCLEOTIDE SEQUENCE [LARGE SCALE GENOMIC DNA]</scope>
    <source>
        <strain evidence="2">NBRC 14000</strain>
    </source>
</reference>